<organism evidence="4 5">
    <name type="scientific">Rippkaea orientalis (strain PCC 8801 / RF-1)</name>
    <name type="common">Cyanothece sp. (strain PCC 8801)</name>
    <dbReference type="NCBI Taxonomy" id="41431"/>
    <lineage>
        <taxon>Bacteria</taxon>
        <taxon>Bacillati</taxon>
        <taxon>Cyanobacteriota</taxon>
        <taxon>Cyanophyceae</taxon>
        <taxon>Oscillatoriophycideae</taxon>
        <taxon>Chroococcales</taxon>
        <taxon>Aphanothecaceae</taxon>
        <taxon>Rippkaea</taxon>
        <taxon>Rippkaea orientalis</taxon>
    </lineage>
</organism>
<dbReference type="InterPro" id="IPR011006">
    <property type="entry name" value="CheY-like_superfamily"/>
</dbReference>
<dbReference type="HOGENOM" id="CLU_000445_43_7_3"/>
<dbReference type="RefSeq" id="WP_012596963.1">
    <property type="nucleotide sequence ID" value="NC_011726.1"/>
</dbReference>
<feature type="modified residue" description="4-aspartylphosphate" evidence="2">
    <location>
        <position position="57"/>
    </location>
</feature>
<dbReference type="PANTHER" id="PTHR43156">
    <property type="entry name" value="STAGE II SPORULATION PROTEIN E-RELATED"/>
    <property type="match status" value="1"/>
</dbReference>
<dbReference type="KEGG" id="cyp:PCC8801_3753"/>
<keyword evidence="5" id="KW-1185">Reference proteome</keyword>
<feature type="domain" description="Response regulatory" evidence="3">
    <location>
        <begin position="7"/>
        <end position="125"/>
    </location>
</feature>
<reference evidence="5" key="1">
    <citation type="journal article" date="2011" name="MBio">
        <title>Novel metabolic attributes of the genus Cyanothece, comprising a group of unicellular nitrogen-fixing Cyanobacteria.</title>
        <authorList>
            <person name="Bandyopadhyay A."/>
            <person name="Elvitigala T."/>
            <person name="Welsh E."/>
            <person name="Stockel J."/>
            <person name="Liberton M."/>
            <person name="Min H."/>
            <person name="Sherman L.A."/>
            <person name="Pakrasi H.B."/>
        </authorList>
    </citation>
    <scope>NUCLEOTIDE SEQUENCE [LARGE SCALE GENOMIC DNA]</scope>
    <source>
        <strain evidence="5">PCC 8801</strain>
    </source>
</reference>
<dbReference type="EMBL" id="CP001287">
    <property type="protein sequence ID" value="ACK67705.1"/>
    <property type="molecule type" value="Genomic_DNA"/>
</dbReference>
<gene>
    <name evidence="4" type="ordered locus">PCC8801_3753</name>
</gene>
<dbReference type="SMART" id="SM00331">
    <property type="entry name" value="PP2C_SIG"/>
    <property type="match status" value="1"/>
</dbReference>
<dbReference type="Pfam" id="PF07228">
    <property type="entry name" value="SpoIIE"/>
    <property type="match status" value="1"/>
</dbReference>
<dbReference type="SMART" id="SM00448">
    <property type="entry name" value="REC"/>
    <property type="match status" value="1"/>
</dbReference>
<dbReference type="Pfam" id="PF00072">
    <property type="entry name" value="Response_reg"/>
    <property type="match status" value="1"/>
</dbReference>
<evidence type="ECO:0000256" key="1">
    <source>
        <dbReference type="ARBA" id="ARBA00022801"/>
    </source>
</evidence>
<dbReference type="Gene3D" id="3.40.50.2300">
    <property type="match status" value="1"/>
</dbReference>
<dbReference type="STRING" id="41431.PCC8801_3753"/>
<keyword evidence="2" id="KW-0597">Phosphoprotein</keyword>
<sequence>MTDSPINVLLIDDQPMIGEAIRRMLGTEPDIIFNYCRDPTQAIKRALEVKPTVILQDLVMPDIEGLTLVRFLRAKDAPTHEIPLIVLSSKEDPQIKAKAFNLGANDYLVKLPDKAELIARIRYHSTAYINLLKRKEAEERLKEENLRLSAEIEITRKLQQMILPKEEELKQIEGLDIAGYMEPATDVGGDYYDVLHHNGRVKIGIGDVTGHGLESGVLMIMVQTAIRTLMSRNETDPLKFLAVVNRTIYENVKRINSDKNLTLSLLDYENNCLRLSGQHESIIVVRSGGKIEIIDTIDLGFPVGLEEDISEFLGQTEIYLNPGDGVVLYTDGITEAENPQGELYELDRLCQVISKNWEQSAQEIKEAVIEDVQQHIDTQTVYDDITLLVIKQK</sequence>
<dbReference type="SUPFAM" id="SSF52172">
    <property type="entry name" value="CheY-like"/>
    <property type="match status" value="1"/>
</dbReference>
<dbReference type="InterPro" id="IPR001789">
    <property type="entry name" value="Sig_transdc_resp-reg_receiver"/>
</dbReference>
<evidence type="ECO:0000313" key="5">
    <source>
        <dbReference type="Proteomes" id="UP000008204"/>
    </source>
</evidence>
<keyword evidence="1" id="KW-0378">Hydrolase</keyword>
<dbReference type="InterPro" id="IPR052016">
    <property type="entry name" value="Bact_Sigma-Reg"/>
</dbReference>
<dbReference type="Gene3D" id="3.60.40.10">
    <property type="entry name" value="PPM-type phosphatase domain"/>
    <property type="match status" value="1"/>
</dbReference>
<dbReference type="SUPFAM" id="SSF81606">
    <property type="entry name" value="PP2C-like"/>
    <property type="match status" value="1"/>
</dbReference>
<dbReference type="eggNOG" id="COG3706">
    <property type="taxonomic scope" value="Bacteria"/>
</dbReference>
<evidence type="ECO:0000313" key="4">
    <source>
        <dbReference type="EMBL" id="ACK67705.1"/>
    </source>
</evidence>
<evidence type="ECO:0000259" key="3">
    <source>
        <dbReference type="PROSITE" id="PS50110"/>
    </source>
</evidence>
<dbReference type="InterPro" id="IPR001932">
    <property type="entry name" value="PPM-type_phosphatase-like_dom"/>
</dbReference>
<proteinExistence type="predicted"/>
<dbReference type="GO" id="GO:0000160">
    <property type="term" value="P:phosphorelay signal transduction system"/>
    <property type="evidence" value="ECO:0007669"/>
    <property type="project" value="InterPro"/>
</dbReference>
<name>B7K304_RIPO1</name>
<accession>B7K304</accession>
<dbReference type="eggNOG" id="COG2208">
    <property type="taxonomic scope" value="Bacteria"/>
</dbReference>
<dbReference type="GO" id="GO:0016791">
    <property type="term" value="F:phosphatase activity"/>
    <property type="evidence" value="ECO:0007669"/>
    <property type="project" value="TreeGrafter"/>
</dbReference>
<dbReference type="AlphaFoldDB" id="B7K304"/>
<dbReference type="Proteomes" id="UP000008204">
    <property type="component" value="Chromosome"/>
</dbReference>
<dbReference type="OrthoDB" id="9802500at2"/>
<dbReference type="InterPro" id="IPR036457">
    <property type="entry name" value="PPM-type-like_dom_sf"/>
</dbReference>
<evidence type="ECO:0000256" key="2">
    <source>
        <dbReference type="PROSITE-ProRule" id="PRU00169"/>
    </source>
</evidence>
<dbReference type="PROSITE" id="PS50110">
    <property type="entry name" value="RESPONSE_REGULATORY"/>
    <property type="match status" value="1"/>
</dbReference>
<protein>
    <submittedName>
        <fullName evidence="4">Response regulator receiver modulated serine phosphatase</fullName>
    </submittedName>
</protein>
<dbReference type="PANTHER" id="PTHR43156:SF2">
    <property type="entry name" value="STAGE II SPORULATION PROTEIN E"/>
    <property type="match status" value="1"/>
</dbReference>